<evidence type="ECO:0000256" key="2">
    <source>
        <dbReference type="ARBA" id="ARBA00022729"/>
    </source>
</evidence>
<evidence type="ECO:0000259" key="4">
    <source>
        <dbReference type="Pfam" id="PF22244"/>
    </source>
</evidence>
<evidence type="ECO:0000256" key="1">
    <source>
        <dbReference type="ARBA" id="ARBA00022487"/>
    </source>
</evidence>
<dbReference type="Proteomes" id="UP001204798">
    <property type="component" value="Unassembled WGS sequence"/>
</dbReference>
<dbReference type="InterPro" id="IPR054579">
    <property type="entry name" value="GCE-like_dom"/>
</dbReference>
<keyword evidence="3" id="KW-0378">Hydrolase</keyword>
<reference evidence="5 6" key="1">
    <citation type="submission" date="2022-08" db="EMBL/GenBank/DDBJ databases">
        <title>Bacterial and archaeal communities from various locations to study Microbial Dark Matter (Phase II).</title>
        <authorList>
            <person name="Stepanauskas R."/>
        </authorList>
    </citation>
    <scope>NUCLEOTIDE SEQUENCE [LARGE SCALE GENOMIC DNA]</scope>
    <source>
        <strain evidence="5 6">PD1</strain>
    </source>
</reference>
<dbReference type="Gene3D" id="3.40.50.1820">
    <property type="entry name" value="alpha/beta hydrolase"/>
    <property type="match status" value="1"/>
</dbReference>
<gene>
    <name evidence="5" type="ORF">M2350_002263</name>
</gene>
<dbReference type="Pfam" id="PF22244">
    <property type="entry name" value="GCE_fung"/>
    <property type="match status" value="1"/>
</dbReference>
<keyword evidence="6" id="KW-1185">Reference proteome</keyword>
<evidence type="ECO:0000313" key="6">
    <source>
        <dbReference type="Proteomes" id="UP001204798"/>
    </source>
</evidence>
<sequence>MLWALFVAFVQVMGEGQQGWQPNPELVKALSQRRPDVIYDEAKVPPYTLPDPLVCLDGTKVTTPELWWKKRRPEILELFRTQMYGRAPIGRPSEMTFEVFDLDRNALGGKATRKQVRILFTGKPDGPSMDLLIYLPNHVQRPVPVFLLLNFSGNHAIHPDPAIRIKPIWDRAKGQQVMPSEDSRGSSPSIPVEKIIARGYGVATAYYGDIAPDFPDSFQHGVFAAFDKLFGEKRPPDAWGAISAWAWGLSRAMDYFETDADIDARRVVVLGHSRLGKTALWAGAQDERFAIVISNNSGCGGAALSRRRYGETVAIINKAFPHWFCENFKRYNNREDEMPFDQHMLIALIAPRPVYIASADEDLWADPRGEFLAAKAADPVYKLLGTEGLPARDMPPLDRPIMGTIGYHIRSGKHALTEYDWERYMDFADKHFKRATGKP</sequence>
<accession>A0ABT2EPG9</accession>
<evidence type="ECO:0000313" key="5">
    <source>
        <dbReference type="EMBL" id="MCS3919846.1"/>
    </source>
</evidence>
<evidence type="ECO:0000256" key="3">
    <source>
        <dbReference type="ARBA" id="ARBA00022801"/>
    </source>
</evidence>
<dbReference type="SUPFAM" id="SSF53474">
    <property type="entry name" value="alpha/beta-Hydrolases"/>
    <property type="match status" value="1"/>
</dbReference>
<dbReference type="EMBL" id="JANUCP010000004">
    <property type="protein sequence ID" value="MCS3919846.1"/>
    <property type="molecule type" value="Genomic_DNA"/>
</dbReference>
<keyword evidence="1" id="KW-0719">Serine esterase</keyword>
<name>A0ABT2EPG9_9BACT</name>
<proteinExistence type="predicted"/>
<protein>
    <recommendedName>
        <fullName evidence="4">4-O-methyl-glucuronoyl methylesterase-like domain-containing protein</fullName>
    </recommendedName>
</protein>
<dbReference type="InterPro" id="IPR029058">
    <property type="entry name" value="AB_hydrolase_fold"/>
</dbReference>
<dbReference type="RefSeq" id="WP_259096732.1">
    <property type="nucleotide sequence ID" value="NZ_CP130454.1"/>
</dbReference>
<comment type="caution">
    <text evidence="5">The sequence shown here is derived from an EMBL/GenBank/DDBJ whole genome shotgun (WGS) entry which is preliminary data.</text>
</comment>
<organism evidence="5 6">
    <name type="scientific">Candidatus Fervidibacter sacchari</name>
    <dbReference type="NCBI Taxonomy" id="1448929"/>
    <lineage>
        <taxon>Bacteria</taxon>
        <taxon>Candidatus Fervidibacterota</taxon>
        <taxon>Candidatus Fervidibacter</taxon>
    </lineage>
</organism>
<keyword evidence="2" id="KW-0732">Signal</keyword>
<feature type="domain" description="4-O-methyl-glucuronoyl methylesterase-like" evidence="4">
    <location>
        <begin position="224"/>
        <end position="385"/>
    </location>
</feature>